<accession>A0A6J7E9U5</accession>
<dbReference type="InterPro" id="IPR004869">
    <property type="entry name" value="MMPL_dom"/>
</dbReference>
<keyword evidence="3" id="KW-1003">Cell membrane</keyword>
<evidence type="ECO:0000256" key="4">
    <source>
        <dbReference type="ARBA" id="ARBA00022692"/>
    </source>
</evidence>
<dbReference type="PANTHER" id="PTHR33406">
    <property type="entry name" value="MEMBRANE PROTEIN MJ1562-RELATED"/>
    <property type="match status" value="1"/>
</dbReference>
<dbReference type="EMBL" id="CAFBLY010000003">
    <property type="protein sequence ID" value="CAB4877389.1"/>
    <property type="molecule type" value="Genomic_DNA"/>
</dbReference>
<protein>
    <submittedName>
        <fullName evidence="10">Unannotated protein</fullName>
    </submittedName>
</protein>
<gene>
    <name evidence="9" type="ORF">UFOPK2842_00122</name>
    <name evidence="10" type="ORF">UFOPK3480_00109</name>
    <name evidence="11" type="ORF">UFOPK4165_00666</name>
</gene>
<feature type="transmembrane region" description="Helical" evidence="7">
    <location>
        <begin position="289"/>
        <end position="306"/>
    </location>
</feature>
<sequence>MLVIGGATDYALLLIARYREELHHFDSRFDAMKVAWRGVVEPIIASGSTVTLGLLVLLLSQLSNTRGLGPVGAIGIVASMITVLTLLPALLVVFGRWIFWPRVPRHDDKDEKLTGLWSKVANATANSPKKFAIVTTVILLVFAGFITTLKASGISTTEGFTSRPDSLIGQDVLLEHFPGGQSQPTQILITESKVSEAIAALKSIEGVSSVVPEVDGQVLPGQPMPAIKVINGKVVLDATLNVPADSKEGRNLVPVIRDAVHSIDSQSLVGGISATFYDLNVVAANDRNLIIPIVLFLIAIILGLLLRSIVAAVVLLVTVILSFVATLGVSALVFNHIFGFAGADTGFPLFTFIFLVALGIDYNIFLMTRVREEAIKIGTIAGVTKGVTVTGGVITSAGVVLAATFTVLGVLPLVALAQIGFAVAFGVLLDTLVVRSILVPALVHLLGPKIWWPSKLKN</sequence>
<dbReference type="InterPro" id="IPR050545">
    <property type="entry name" value="Mycobact_MmpL"/>
</dbReference>
<keyword evidence="6 7" id="KW-0472">Membrane</keyword>
<evidence type="ECO:0000256" key="6">
    <source>
        <dbReference type="ARBA" id="ARBA00023136"/>
    </source>
</evidence>
<feature type="transmembrane region" description="Helical" evidence="7">
    <location>
        <begin position="346"/>
        <end position="366"/>
    </location>
</feature>
<feature type="domain" description="Membrane transport protein MMPL" evidence="8">
    <location>
        <begin position="236"/>
        <end position="453"/>
    </location>
</feature>
<evidence type="ECO:0000313" key="9">
    <source>
        <dbReference type="EMBL" id="CAB4746636.1"/>
    </source>
</evidence>
<comment type="similarity">
    <text evidence="2">Belongs to the resistance-nodulation-cell division (RND) (TC 2.A.6) family. MmpL subfamily.</text>
</comment>
<feature type="transmembrane region" description="Helical" evidence="7">
    <location>
        <begin position="387"/>
        <end position="415"/>
    </location>
</feature>
<dbReference type="Gene3D" id="1.20.1640.10">
    <property type="entry name" value="Multidrug efflux transporter AcrB transmembrane domain"/>
    <property type="match status" value="2"/>
</dbReference>
<feature type="transmembrane region" description="Helical" evidence="7">
    <location>
        <begin position="131"/>
        <end position="149"/>
    </location>
</feature>
<dbReference type="GO" id="GO:0005886">
    <property type="term" value="C:plasma membrane"/>
    <property type="evidence" value="ECO:0007669"/>
    <property type="project" value="UniProtKB-SubCell"/>
</dbReference>
<dbReference type="EMBL" id="CAEZZI010000004">
    <property type="protein sequence ID" value="CAB4746636.1"/>
    <property type="molecule type" value="Genomic_DNA"/>
</dbReference>
<keyword evidence="4 7" id="KW-0812">Transmembrane</keyword>
<feature type="transmembrane region" description="Helical" evidence="7">
    <location>
        <begin position="71"/>
        <end position="99"/>
    </location>
</feature>
<dbReference type="PANTHER" id="PTHR33406:SF6">
    <property type="entry name" value="MEMBRANE PROTEIN YDGH-RELATED"/>
    <property type="match status" value="1"/>
</dbReference>
<organism evidence="10">
    <name type="scientific">freshwater metagenome</name>
    <dbReference type="NCBI Taxonomy" id="449393"/>
    <lineage>
        <taxon>unclassified sequences</taxon>
        <taxon>metagenomes</taxon>
        <taxon>ecological metagenomes</taxon>
    </lineage>
</organism>
<dbReference type="EMBL" id="CAFBPV010000054">
    <property type="protein sequence ID" value="CAB5031086.1"/>
    <property type="molecule type" value="Genomic_DNA"/>
</dbReference>
<evidence type="ECO:0000256" key="1">
    <source>
        <dbReference type="ARBA" id="ARBA00004651"/>
    </source>
</evidence>
<feature type="domain" description="Membrane transport protein MMPL" evidence="8">
    <location>
        <begin position="1"/>
        <end position="129"/>
    </location>
</feature>
<feature type="transmembrane region" description="Helical" evidence="7">
    <location>
        <begin position="313"/>
        <end position="334"/>
    </location>
</feature>
<evidence type="ECO:0000313" key="10">
    <source>
        <dbReference type="EMBL" id="CAB4877389.1"/>
    </source>
</evidence>
<reference evidence="10" key="1">
    <citation type="submission" date="2020-05" db="EMBL/GenBank/DDBJ databases">
        <authorList>
            <person name="Chiriac C."/>
            <person name="Salcher M."/>
            <person name="Ghai R."/>
            <person name="Kavagutti S V."/>
        </authorList>
    </citation>
    <scope>NUCLEOTIDE SEQUENCE</scope>
</reference>
<evidence type="ECO:0000256" key="7">
    <source>
        <dbReference type="SAM" id="Phobius"/>
    </source>
</evidence>
<evidence type="ECO:0000313" key="11">
    <source>
        <dbReference type="EMBL" id="CAB5031086.1"/>
    </source>
</evidence>
<keyword evidence="5 7" id="KW-1133">Transmembrane helix</keyword>
<feature type="transmembrane region" description="Helical" evidence="7">
    <location>
        <begin position="38"/>
        <end position="59"/>
    </location>
</feature>
<comment type="subcellular location">
    <subcellularLocation>
        <location evidence="1">Cell membrane</location>
        <topology evidence="1">Multi-pass membrane protein</topology>
    </subcellularLocation>
</comment>
<dbReference type="Pfam" id="PF03176">
    <property type="entry name" value="MMPL"/>
    <property type="match status" value="2"/>
</dbReference>
<evidence type="ECO:0000256" key="3">
    <source>
        <dbReference type="ARBA" id="ARBA00022475"/>
    </source>
</evidence>
<evidence type="ECO:0000259" key="8">
    <source>
        <dbReference type="Pfam" id="PF03176"/>
    </source>
</evidence>
<evidence type="ECO:0000256" key="2">
    <source>
        <dbReference type="ARBA" id="ARBA00010157"/>
    </source>
</evidence>
<proteinExistence type="inferred from homology"/>
<evidence type="ECO:0000256" key="5">
    <source>
        <dbReference type="ARBA" id="ARBA00022989"/>
    </source>
</evidence>
<dbReference type="AlphaFoldDB" id="A0A6J7E9U5"/>
<name>A0A6J7E9U5_9ZZZZ</name>
<dbReference type="SUPFAM" id="SSF82866">
    <property type="entry name" value="Multidrug efflux transporter AcrB transmembrane domain"/>
    <property type="match status" value="2"/>
</dbReference>